<dbReference type="EMBL" id="NHYE01005518">
    <property type="protein sequence ID" value="PPQ71035.1"/>
    <property type="molecule type" value="Genomic_DNA"/>
</dbReference>
<accession>A0A409VXQ1</accession>
<feature type="non-terminal residue" evidence="1">
    <location>
        <position position="1"/>
    </location>
</feature>
<dbReference type="AlphaFoldDB" id="A0A409VXQ1"/>
<evidence type="ECO:0000313" key="1">
    <source>
        <dbReference type="EMBL" id="PPQ71035.1"/>
    </source>
</evidence>
<keyword evidence="2" id="KW-1185">Reference proteome</keyword>
<sequence length="134" mass="14951">TGLNPNRSIATSVLSLSCLSPSKYLSWGAVAFGMRQFTESSQICMIHINGMLGKRRFAVFSQDGAFWQQAESDSMDVYLRVCTSKILLSRKIFDIAVIGGNSKIANFDEGKKCSKALRWQLACFIWSNVLYQPP</sequence>
<evidence type="ECO:0000313" key="2">
    <source>
        <dbReference type="Proteomes" id="UP000284706"/>
    </source>
</evidence>
<proteinExistence type="predicted"/>
<name>A0A409VXQ1_9AGAR</name>
<organism evidence="1 2">
    <name type="scientific">Gymnopilus dilepis</name>
    <dbReference type="NCBI Taxonomy" id="231916"/>
    <lineage>
        <taxon>Eukaryota</taxon>
        <taxon>Fungi</taxon>
        <taxon>Dikarya</taxon>
        <taxon>Basidiomycota</taxon>
        <taxon>Agaricomycotina</taxon>
        <taxon>Agaricomycetes</taxon>
        <taxon>Agaricomycetidae</taxon>
        <taxon>Agaricales</taxon>
        <taxon>Agaricineae</taxon>
        <taxon>Hymenogastraceae</taxon>
        <taxon>Gymnopilus</taxon>
    </lineage>
</organism>
<comment type="caution">
    <text evidence="1">The sequence shown here is derived from an EMBL/GenBank/DDBJ whole genome shotgun (WGS) entry which is preliminary data.</text>
</comment>
<dbReference type="InParanoid" id="A0A409VXQ1"/>
<reference evidence="1 2" key="1">
    <citation type="journal article" date="2018" name="Evol. Lett.">
        <title>Horizontal gene cluster transfer increased hallucinogenic mushroom diversity.</title>
        <authorList>
            <person name="Reynolds H.T."/>
            <person name="Vijayakumar V."/>
            <person name="Gluck-Thaler E."/>
            <person name="Korotkin H.B."/>
            <person name="Matheny P.B."/>
            <person name="Slot J.C."/>
        </authorList>
    </citation>
    <scope>NUCLEOTIDE SEQUENCE [LARGE SCALE GENOMIC DNA]</scope>
    <source>
        <strain evidence="1 2">SRW20</strain>
    </source>
</reference>
<dbReference type="Proteomes" id="UP000284706">
    <property type="component" value="Unassembled WGS sequence"/>
</dbReference>
<protein>
    <submittedName>
        <fullName evidence="1">Uncharacterized protein</fullName>
    </submittedName>
</protein>
<gene>
    <name evidence="1" type="ORF">CVT26_011500</name>
</gene>